<evidence type="ECO:0000256" key="1">
    <source>
        <dbReference type="SAM" id="Phobius"/>
    </source>
</evidence>
<name>A0AAN8KVZ2_9TELE</name>
<keyword evidence="1" id="KW-0812">Transmembrane</keyword>
<dbReference type="Proteomes" id="UP001356427">
    <property type="component" value="Unassembled WGS sequence"/>
</dbReference>
<reference evidence="2 3" key="1">
    <citation type="submission" date="2021-04" db="EMBL/GenBank/DDBJ databases">
        <authorList>
            <person name="De Guttry C."/>
            <person name="Zahm M."/>
            <person name="Klopp C."/>
            <person name="Cabau C."/>
            <person name="Louis A."/>
            <person name="Berthelot C."/>
            <person name="Parey E."/>
            <person name="Roest Crollius H."/>
            <person name="Montfort J."/>
            <person name="Robinson-Rechavi M."/>
            <person name="Bucao C."/>
            <person name="Bouchez O."/>
            <person name="Gislard M."/>
            <person name="Lluch J."/>
            <person name="Milhes M."/>
            <person name="Lampietro C."/>
            <person name="Lopez Roques C."/>
            <person name="Donnadieu C."/>
            <person name="Braasch I."/>
            <person name="Desvignes T."/>
            <person name="Postlethwait J."/>
            <person name="Bobe J."/>
            <person name="Wedekind C."/>
            <person name="Guiguen Y."/>
        </authorList>
    </citation>
    <scope>NUCLEOTIDE SEQUENCE [LARGE SCALE GENOMIC DNA]</scope>
    <source>
        <strain evidence="2">Cs_M1</strain>
        <tissue evidence="2">Blood</tissue>
    </source>
</reference>
<evidence type="ECO:0000313" key="3">
    <source>
        <dbReference type="Proteomes" id="UP001356427"/>
    </source>
</evidence>
<accession>A0AAN8KVZ2</accession>
<organism evidence="2 3">
    <name type="scientific">Coregonus suidteri</name>
    <dbReference type="NCBI Taxonomy" id="861788"/>
    <lineage>
        <taxon>Eukaryota</taxon>
        <taxon>Metazoa</taxon>
        <taxon>Chordata</taxon>
        <taxon>Craniata</taxon>
        <taxon>Vertebrata</taxon>
        <taxon>Euteleostomi</taxon>
        <taxon>Actinopterygii</taxon>
        <taxon>Neopterygii</taxon>
        <taxon>Teleostei</taxon>
        <taxon>Protacanthopterygii</taxon>
        <taxon>Salmoniformes</taxon>
        <taxon>Salmonidae</taxon>
        <taxon>Coregoninae</taxon>
        <taxon>Coregonus</taxon>
    </lineage>
</organism>
<keyword evidence="1" id="KW-1133">Transmembrane helix</keyword>
<gene>
    <name evidence="2" type="ORF">J4Q44_G00306180</name>
</gene>
<keyword evidence="1" id="KW-0472">Membrane</keyword>
<proteinExistence type="predicted"/>
<keyword evidence="3" id="KW-1185">Reference proteome</keyword>
<sequence>MRTLVNNFASRIKNFGMVAAVVPFIGFLINAVQKEINDPGDKAAIDLAKTKMSQLQEEKNRSVPDPVHLSEVQQSLSKIQAILLQLKGFWENIRVMVTNLQQSTFAGEDLIVLWVVDHS</sequence>
<protein>
    <submittedName>
        <fullName evidence="2">Uncharacterized protein</fullName>
    </submittedName>
</protein>
<dbReference type="AlphaFoldDB" id="A0AAN8KVZ2"/>
<feature type="transmembrane region" description="Helical" evidence="1">
    <location>
        <begin position="12"/>
        <end position="32"/>
    </location>
</feature>
<comment type="caution">
    <text evidence="2">The sequence shown here is derived from an EMBL/GenBank/DDBJ whole genome shotgun (WGS) entry which is preliminary data.</text>
</comment>
<evidence type="ECO:0000313" key="2">
    <source>
        <dbReference type="EMBL" id="KAK6299108.1"/>
    </source>
</evidence>
<dbReference type="EMBL" id="JAGTTL010000029">
    <property type="protein sequence ID" value="KAK6299108.1"/>
    <property type="molecule type" value="Genomic_DNA"/>
</dbReference>